<feature type="domain" description="Glycosyl hydrolase family 92 N-terminal" evidence="6">
    <location>
        <begin position="64"/>
        <end position="244"/>
    </location>
</feature>
<evidence type="ECO:0000256" key="1">
    <source>
        <dbReference type="ARBA" id="ARBA00001913"/>
    </source>
</evidence>
<dbReference type="InterPro" id="IPR050883">
    <property type="entry name" value="PNGase"/>
</dbReference>
<dbReference type="SUPFAM" id="SSF48208">
    <property type="entry name" value="Six-hairpin glycosidases"/>
    <property type="match status" value="1"/>
</dbReference>
<dbReference type="Gene3D" id="3.30.2080.10">
    <property type="entry name" value="GH92 mannosidase domain"/>
    <property type="match status" value="1"/>
</dbReference>
<evidence type="ECO:0000313" key="7">
    <source>
        <dbReference type="EMBL" id="EGC18659.1"/>
    </source>
</evidence>
<reference evidence="7 8" key="1">
    <citation type="submission" date="2011-01" db="EMBL/GenBank/DDBJ databases">
        <authorList>
            <person name="Muzny D."/>
            <person name="Qin X."/>
            <person name="Deng J."/>
            <person name="Jiang H."/>
            <person name="Liu Y."/>
            <person name="Qu J."/>
            <person name="Song X.-Z."/>
            <person name="Zhang L."/>
            <person name="Thornton R."/>
            <person name="Coyle M."/>
            <person name="Francisco L."/>
            <person name="Jackson L."/>
            <person name="Javaid M."/>
            <person name="Korchina V."/>
            <person name="Kovar C."/>
            <person name="Mata R."/>
            <person name="Mathew T."/>
            <person name="Ngo R."/>
            <person name="Nguyen L."/>
            <person name="Nguyen N."/>
            <person name="Okwuonu G."/>
            <person name="Ongeri F."/>
            <person name="Pham C."/>
            <person name="Simmons D."/>
            <person name="Wilczek-Boney K."/>
            <person name="Hale W."/>
            <person name="Jakkamsetti A."/>
            <person name="Pham P."/>
            <person name="Ruth R."/>
            <person name="San Lucas F."/>
            <person name="Warren J."/>
            <person name="Zhang J."/>
            <person name="Zhao Z."/>
            <person name="Zhou C."/>
            <person name="Zhu D."/>
            <person name="Lee S."/>
            <person name="Bess C."/>
            <person name="Blankenburg K."/>
            <person name="Forbes L."/>
            <person name="Fu Q."/>
            <person name="Gubbala S."/>
            <person name="Hirani K."/>
            <person name="Jayaseelan J.C."/>
            <person name="Lara F."/>
            <person name="Munidasa M."/>
            <person name="Palculict T."/>
            <person name="Patil S."/>
            <person name="Pu L.-L."/>
            <person name="Saada N."/>
            <person name="Tang L."/>
            <person name="Weissenberger G."/>
            <person name="Zhu Y."/>
            <person name="Hemphill L."/>
            <person name="Shang Y."/>
            <person name="Youmans B."/>
            <person name="Ayvaz T."/>
            <person name="Ross M."/>
            <person name="Santibanez J."/>
            <person name="Aqrawi P."/>
            <person name="Gross S."/>
            <person name="Joshi V."/>
            <person name="Fowler G."/>
            <person name="Nazareth L."/>
            <person name="Reid J."/>
            <person name="Worley K."/>
            <person name="Petrosino J."/>
            <person name="Highlander S."/>
            <person name="Gibbs R."/>
        </authorList>
    </citation>
    <scope>NUCLEOTIDE SEQUENCE [LARGE SCALE GENOMIC DNA]</scope>
    <source>
        <strain evidence="7 8">DSM 16608</strain>
    </source>
</reference>
<dbReference type="Gene3D" id="1.20.1610.10">
    <property type="entry name" value="alpha-1,2-mannosidases domains"/>
    <property type="match status" value="1"/>
</dbReference>
<dbReference type="NCBIfam" id="TIGR01180">
    <property type="entry name" value="aman2_put"/>
    <property type="match status" value="1"/>
</dbReference>
<dbReference type="GO" id="GO:0000224">
    <property type="term" value="F:peptide-N4-(N-acetyl-beta-glucosaminyl)asparagine amidase activity"/>
    <property type="evidence" value="ECO:0007669"/>
    <property type="project" value="TreeGrafter"/>
</dbReference>
<dbReference type="Pfam" id="PF07971">
    <property type="entry name" value="Glyco_hydro_92"/>
    <property type="match status" value="1"/>
</dbReference>
<dbReference type="STRING" id="888743.HMPREF9141_2663"/>
<dbReference type="InterPro" id="IPR012939">
    <property type="entry name" value="Glyco_hydro_92"/>
</dbReference>
<comment type="caution">
    <text evidence="7">The sequence shown here is derived from an EMBL/GenBank/DDBJ whole genome shotgun (WGS) entry which is preliminary data.</text>
</comment>
<evidence type="ECO:0000256" key="2">
    <source>
        <dbReference type="ARBA" id="ARBA00011245"/>
    </source>
</evidence>
<dbReference type="PANTHER" id="PTHR12143">
    <property type="entry name" value="PEPTIDE N-GLYCANASE PNGASE -RELATED"/>
    <property type="match status" value="1"/>
</dbReference>
<dbReference type="GO" id="GO:0004571">
    <property type="term" value="F:mannosyl-oligosaccharide 1,2-alpha-mannosidase activity"/>
    <property type="evidence" value="ECO:0007669"/>
    <property type="project" value="UniProtKB-EC"/>
</dbReference>
<evidence type="ECO:0000259" key="6">
    <source>
        <dbReference type="Pfam" id="PF17678"/>
    </source>
</evidence>
<dbReference type="GO" id="GO:0030246">
    <property type="term" value="F:carbohydrate binding"/>
    <property type="evidence" value="ECO:0007669"/>
    <property type="project" value="InterPro"/>
</dbReference>
<dbReference type="InterPro" id="IPR014718">
    <property type="entry name" value="GH-type_carb-bd"/>
</dbReference>
<dbReference type="PANTHER" id="PTHR12143:SF39">
    <property type="entry name" value="SECRETED PROTEIN"/>
    <property type="match status" value="1"/>
</dbReference>
<dbReference type="Proteomes" id="UP000005697">
    <property type="component" value="Unassembled WGS sequence"/>
</dbReference>
<dbReference type="OrthoDB" id="9762711at2"/>
<feature type="compositionally biased region" description="Polar residues" evidence="4">
    <location>
        <begin position="16"/>
        <end position="27"/>
    </location>
</feature>
<feature type="region of interest" description="Disordered" evidence="4">
    <location>
        <begin position="1"/>
        <end position="27"/>
    </location>
</feature>
<dbReference type="Gene3D" id="2.70.98.10">
    <property type="match status" value="1"/>
</dbReference>
<proteinExistence type="predicted"/>
<keyword evidence="8" id="KW-1185">Reference proteome</keyword>
<keyword evidence="7" id="KW-0378">Hydrolase</keyword>
<comment type="subunit">
    <text evidence="2">Monomer.</text>
</comment>
<dbReference type="EMBL" id="AEWX01000047">
    <property type="protein sequence ID" value="EGC18659.1"/>
    <property type="molecule type" value="Genomic_DNA"/>
</dbReference>
<evidence type="ECO:0000313" key="8">
    <source>
        <dbReference type="Proteomes" id="UP000005697"/>
    </source>
</evidence>
<dbReference type="Pfam" id="PF17678">
    <property type="entry name" value="Glyco_hydro_92N"/>
    <property type="match status" value="1"/>
</dbReference>
<dbReference type="FunFam" id="3.30.2080.10:FF:000001">
    <property type="entry name" value="Alpha-1,2-mannosidase subfamily"/>
    <property type="match status" value="1"/>
</dbReference>
<organism evidence="7 8">
    <name type="scientific">Prevotella multiformis DSM 16608</name>
    <dbReference type="NCBI Taxonomy" id="888743"/>
    <lineage>
        <taxon>Bacteria</taxon>
        <taxon>Pseudomonadati</taxon>
        <taxon>Bacteroidota</taxon>
        <taxon>Bacteroidia</taxon>
        <taxon>Bacteroidales</taxon>
        <taxon>Prevotellaceae</taxon>
        <taxon>Prevotella</taxon>
    </lineage>
</organism>
<evidence type="ECO:0000259" key="5">
    <source>
        <dbReference type="Pfam" id="PF07971"/>
    </source>
</evidence>
<keyword evidence="3" id="KW-0106">Calcium</keyword>
<protein>
    <submittedName>
        <fullName evidence="7">Putative alpha-1,2-mannosidase</fullName>
        <ecNumber evidence="7">3.2.1.113</ecNumber>
    </submittedName>
</protein>
<name>F0FAP6_9BACT</name>
<dbReference type="GO" id="GO:0005829">
    <property type="term" value="C:cytosol"/>
    <property type="evidence" value="ECO:0007669"/>
    <property type="project" value="TreeGrafter"/>
</dbReference>
<dbReference type="eggNOG" id="COG3537">
    <property type="taxonomic scope" value="Bacteria"/>
</dbReference>
<evidence type="ECO:0000256" key="3">
    <source>
        <dbReference type="ARBA" id="ARBA00022837"/>
    </source>
</evidence>
<sequence>MCRDNRQLTAGRKGMTSGNGKQPHQLTDQTMRLKTIQDMRKRFLTLAALTATALFAFAQDYTQYVDPFIGTGGHGHVFLGANVPFGNIQAGPTQKKQGWDWCSGYHYSDSTVIGFGQMHLSGTGIGDLGDISLLPVTDPVQREVKFAHRAEHVSPGYYSVMLASGVRVELTATRRVAFHRYSFPADAAKGYVVLNLAQGIGWDRMTSCSFKQESDRTISGFRMSTGWAKDQRVYFVAEFSQPVRLQENERDTIGVYALDDTARPLLVKVGISAVSVENARQNLQQELPGWDFRNAVAQAKAEWNRELGKIAVKTEDEHAKRIFYTALYHTMIAPSVFNDVNGEYRGADGKTHQGDFTDYTTFSLWDTYRAAFPLMTIIHPEMQRDLAQTFLHIFKEQGKLPVWHLMGNETDCMVGNPGIPILVDIALKGFDVDKRAVLEAAKASAMRDERGMGLLKKYGYIPCDLDPERETVAKGLEYALADACIAKLARQLGRTDDYKYFHKRSQSYRDFYFDRKTKFMRGVTSDGKFREPFDPFSTVHRQDDYTEGNAWQYVWLVPHDVHGLVAAFGGEKPFVSKLDSLFIVHGDMGADASPDITGLIGQYAHGNEPSHHILYMYNYVGQPWKGAEKIRYVLKNLYHDNFDGLSGNEDVGQMSAWYILSALGIYQVEPAGGRYIIGSPLFDEAAVNVGNGKTFRVVAHDNSPENIYIQRARLNGKPYTRSYIDFKDIACGGTLELTMGSKPSRFGVKPADRP</sequence>
<keyword evidence="7" id="KW-0326">Glycosidase</keyword>
<dbReference type="InterPro" id="IPR005887">
    <property type="entry name" value="GH92_a_mannosidase_put"/>
</dbReference>
<dbReference type="EC" id="3.2.1.113" evidence="7"/>
<dbReference type="InterPro" id="IPR008928">
    <property type="entry name" value="6-hairpin_glycosidase_sf"/>
</dbReference>
<comment type="cofactor">
    <cofactor evidence="1">
        <name>Ca(2+)</name>
        <dbReference type="ChEBI" id="CHEBI:29108"/>
    </cofactor>
</comment>
<dbReference type="GO" id="GO:0005975">
    <property type="term" value="P:carbohydrate metabolic process"/>
    <property type="evidence" value="ECO:0007669"/>
    <property type="project" value="InterPro"/>
</dbReference>
<accession>F0FAP6</accession>
<gene>
    <name evidence="7" type="ORF">HMPREF9141_2663</name>
</gene>
<evidence type="ECO:0000256" key="4">
    <source>
        <dbReference type="SAM" id="MobiDB-lite"/>
    </source>
</evidence>
<feature type="domain" description="Glycosyl hydrolase family 92" evidence="5">
    <location>
        <begin position="278"/>
        <end position="741"/>
    </location>
</feature>
<dbReference type="Gene3D" id="1.20.1050.60">
    <property type="entry name" value="alpha-1,2-mannosidase"/>
    <property type="match status" value="1"/>
</dbReference>
<dbReference type="InterPro" id="IPR041371">
    <property type="entry name" value="GH92_N"/>
</dbReference>
<dbReference type="HOGENOM" id="CLU_003690_2_2_10"/>
<dbReference type="AlphaFoldDB" id="F0FAP6"/>
<dbReference type="GO" id="GO:0006516">
    <property type="term" value="P:glycoprotein catabolic process"/>
    <property type="evidence" value="ECO:0007669"/>
    <property type="project" value="TreeGrafter"/>
</dbReference>